<proteinExistence type="predicted"/>
<dbReference type="Proteomes" id="UP000299102">
    <property type="component" value="Unassembled WGS sequence"/>
</dbReference>
<evidence type="ECO:0000313" key="3">
    <source>
        <dbReference type="Proteomes" id="UP000299102"/>
    </source>
</evidence>
<reference evidence="2 3" key="1">
    <citation type="journal article" date="2019" name="Commun. Biol.">
        <title>The bagworm genome reveals a unique fibroin gene that provides high tensile strength.</title>
        <authorList>
            <person name="Kono N."/>
            <person name="Nakamura H."/>
            <person name="Ohtoshi R."/>
            <person name="Tomita M."/>
            <person name="Numata K."/>
            <person name="Arakawa K."/>
        </authorList>
    </citation>
    <scope>NUCLEOTIDE SEQUENCE [LARGE SCALE GENOMIC DNA]</scope>
</reference>
<protein>
    <submittedName>
        <fullName evidence="2">Uncharacterized protein</fullName>
    </submittedName>
</protein>
<dbReference type="AlphaFoldDB" id="A0A4C1UUS3"/>
<keyword evidence="3" id="KW-1185">Reference proteome</keyword>
<accession>A0A4C1UUS3</accession>
<evidence type="ECO:0000256" key="1">
    <source>
        <dbReference type="SAM" id="MobiDB-lite"/>
    </source>
</evidence>
<name>A0A4C1UUS3_EUMVA</name>
<feature type="compositionally biased region" description="Gly residues" evidence="1">
    <location>
        <begin position="103"/>
        <end position="112"/>
    </location>
</feature>
<comment type="caution">
    <text evidence="2">The sequence shown here is derived from an EMBL/GenBank/DDBJ whole genome shotgun (WGS) entry which is preliminary data.</text>
</comment>
<sequence>MSLHWNEEKRSHPETSRDRISDFAREIKLGNQFFGRIFFGHNIMKPWDLYAHTCDCIAGSGPGSKDVGVGSIDDDESPNQQRRFAYVLRRQMKPVHPRPRHGAGQGTCGAGRAGVKARRA</sequence>
<feature type="compositionally biased region" description="Basic residues" evidence="1">
    <location>
        <begin position="92"/>
        <end position="101"/>
    </location>
</feature>
<feature type="region of interest" description="Disordered" evidence="1">
    <location>
        <begin position="92"/>
        <end position="120"/>
    </location>
</feature>
<evidence type="ECO:0000313" key="2">
    <source>
        <dbReference type="EMBL" id="GBP30231.1"/>
    </source>
</evidence>
<dbReference type="EMBL" id="BGZK01000230">
    <property type="protein sequence ID" value="GBP30231.1"/>
    <property type="molecule type" value="Genomic_DNA"/>
</dbReference>
<gene>
    <name evidence="2" type="ORF">EVAR_94540_1</name>
</gene>
<organism evidence="2 3">
    <name type="scientific">Eumeta variegata</name>
    <name type="common">Bagworm moth</name>
    <name type="synonym">Eumeta japonica</name>
    <dbReference type="NCBI Taxonomy" id="151549"/>
    <lineage>
        <taxon>Eukaryota</taxon>
        <taxon>Metazoa</taxon>
        <taxon>Ecdysozoa</taxon>
        <taxon>Arthropoda</taxon>
        <taxon>Hexapoda</taxon>
        <taxon>Insecta</taxon>
        <taxon>Pterygota</taxon>
        <taxon>Neoptera</taxon>
        <taxon>Endopterygota</taxon>
        <taxon>Lepidoptera</taxon>
        <taxon>Glossata</taxon>
        <taxon>Ditrysia</taxon>
        <taxon>Tineoidea</taxon>
        <taxon>Psychidae</taxon>
        <taxon>Oiketicinae</taxon>
        <taxon>Eumeta</taxon>
    </lineage>
</organism>